<organism evidence="9 10">
    <name type="scientific">Babesia divergens</name>
    <dbReference type="NCBI Taxonomy" id="32595"/>
    <lineage>
        <taxon>Eukaryota</taxon>
        <taxon>Sar</taxon>
        <taxon>Alveolata</taxon>
        <taxon>Apicomplexa</taxon>
        <taxon>Aconoidasida</taxon>
        <taxon>Piroplasmida</taxon>
        <taxon>Babesiidae</taxon>
        <taxon>Babesia</taxon>
    </lineage>
</organism>
<dbReference type="SUPFAM" id="SSF55120">
    <property type="entry name" value="Pseudouridine synthase"/>
    <property type="match status" value="1"/>
</dbReference>
<feature type="domain" description="Pseudouridine synthase I TruA alpha/beta" evidence="8">
    <location>
        <begin position="271"/>
        <end position="375"/>
    </location>
</feature>
<evidence type="ECO:0000313" key="10">
    <source>
        <dbReference type="Proteomes" id="UP001195914"/>
    </source>
</evidence>
<evidence type="ECO:0000256" key="7">
    <source>
        <dbReference type="SAM" id="MobiDB-lite"/>
    </source>
</evidence>
<reference evidence="9" key="1">
    <citation type="journal article" date="2014" name="Nucleic Acids Res.">
        <title>The evolutionary dynamics of variant antigen genes in Babesia reveal a history of genomic innovation underlying host-parasite interaction.</title>
        <authorList>
            <person name="Jackson A.P."/>
            <person name="Otto T.D."/>
            <person name="Darby A."/>
            <person name="Ramaprasad A."/>
            <person name="Xia D."/>
            <person name="Echaide I.E."/>
            <person name="Farber M."/>
            <person name="Gahlot S."/>
            <person name="Gamble J."/>
            <person name="Gupta D."/>
            <person name="Gupta Y."/>
            <person name="Jackson L."/>
            <person name="Malandrin L."/>
            <person name="Malas T.B."/>
            <person name="Moussa E."/>
            <person name="Nair M."/>
            <person name="Reid A.J."/>
            <person name="Sanders M."/>
            <person name="Sharma J."/>
            <person name="Tracey A."/>
            <person name="Quail M.A."/>
            <person name="Weir W."/>
            <person name="Wastling J.M."/>
            <person name="Hall N."/>
            <person name="Willadsen P."/>
            <person name="Lingelbach K."/>
            <person name="Shiels B."/>
            <person name="Tait A."/>
            <person name="Berriman M."/>
            <person name="Allred D.R."/>
            <person name="Pain A."/>
        </authorList>
    </citation>
    <scope>NUCLEOTIDE SEQUENCE</scope>
    <source>
        <strain evidence="9">1802A</strain>
    </source>
</reference>
<feature type="compositionally biased region" description="Low complexity" evidence="7">
    <location>
        <begin position="28"/>
        <end position="38"/>
    </location>
</feature>
<dbReference type="GO" id="GO:0005634">
    <property type="term" value="C:nucleus"/>
    <property type="evidence" value="ECO:0007669"/>
    <property type="project" value="TreeGrafter"/>
</dbReference>
<comment type="catalytic activity">
    <reaction evidence="4">
        <text>a uridine in tRNA = a pseudouridine in tRNA</text>
        <dbReference type="Rhea" id="RHEA:54572"/>
        <dbReference type="Rhea" id="RHEA-COMP:13339"/>
        <dbReference type="Rhea" id="RHEA-COMP:13934"/>
        <dbReference type="ChEBI" id="CHEBI:65314"/>
        <dbReference type="ChEBI" id="CHEBI:65315"/>
    </reaction>
</comment>
<dbReference type="GO" id="GO:0009982">
    <property type="term" value="F:pseudouridine synthase activity"/>
    <property type="evidence" value="ECO:0007669"/>
    <property type="project" value="InterPro"/>
</dbReference>
<dbReference type="Gene3D" id="3.30.70.660">
    <property type="entry name" value="Pseudouridine synthase I, catalytic domain, C-terminal subdomain"/>
    <property type="match status" value="1"/>
</dbReference>
<dbReference type="GO" id="GO:0003723">
    <property type="term" value="F:RNA binding"/>
    <property type="evidence" value="ECO:0007669"/>
    <property type="project" value="InterPro"/>
</dbReference>
<comment type="similarity">
    <text evidence="1">Belongs to the tRNA pseudouridine synthase TruA family.</text>
</comment>
<protein>
    <submittedName>
        <fullName evidence="9">tRNA pseudouridine synthase</fullName>
    </submittedName>
</protein>
<dbReference type="CDD" id="cd02568">
    <property type="entry name" value="PseudoU_synth_PUS1_PUS2"/>
    <property type="match status" value="1"/>
</dbReference>
<accession>A0AAD9GD06</accession>
<dbReference type="Pfam" id="PF01416">
    <property type="entry name" value="PseudoU_synth_1"/>
    <property type="match status" value="1"/>
</dbReference>
<feature type="compositionally biased region" description="Basic residues" evidence="7">
    <location>
        <begin position="1"/>
        <end position="10"/>
    </location>
</feature>
<reference evidence="9" key="2">
    <citation type="submission" date="2021-05" db="EMBL/GenBank/DDBJ databases">
        <authorList>
            <person name="Pain A."/>
        </authorList>
    </citation>
    <scope>NUCLEOTIDE SEQUENCE</scope>
    <source>
        <strain evidence="9">1802A</strain>
    </source>
</reference>
<comment type="caution">
    <text evidence="9">The sequence shown here is derived from an EMBL/GenBank/DDBJ whole genome shotgun (WGS) entry which is preliminary data.</text>
</comment>
<gene>
    <name evidence="9" type="ORF">X943_002130</name>
</gene>
<dbReference type="PANTHER" id="PTHR11142:SF4">
    <property type="entry name" value="PSEUDOURIDYLATE SYNTHASE 1 HOMOLOG"/>
    <property type="match status" value="1"/>
</dbReference>
<dbReference type="InterPro" id="IPR020094">
    <property type="entry name" value="TruA/RsuA/RluB/E/F_N"/>
</dbReference>
<keyword evidence="2" id="KW-0819">tRNA processing</keyword>
<feature type="binding site" evidence="6">
    <location>
        <position position="199"/>
    </location>
    <ligand>
        <name>substrate</name>
    </ligand>
</feature>
<keyword evidence="10" id="KW-1185">Reference proteome</keyword>
<dbReference type="GO" id="GO:0031119">
    <property type="term" value="P:tRNA pseudouridine synthesis"/>
    <property type="evidence" value="ECO:0007669"/>
    <property type="project" value="InterPro"/>
</dbReference>
<keyword evidence="3" id="KW-0413">Isomerase</keyword>
<evidence type="ECO:0000256" key="6">
    <source>
        <dbReference type="PIRSR" id="PIRSR641708-2"/>
    </source>
</evidence>
<dbReference type="PANTHER" id="PTHR11142">
    <property type="entry name" value="PSEUDOURIDYLATE SYNTHASE"/>
    <property type="match status" value="1"/>
</dbReference>
<dbReference type="AlphaFoldDB" id="A0AAD9GD06"/>
<evidence type="ECO:0000313" key="9">
    <source>
        <dbReference type="EMBL" id="KAK1936213.1"/>
    </source>
</evidence>
<dbReference type="InterPro" id="IPR020103">
    <property type="entry name" value="PsdUridine_synth_cat_dom_sf"/>
</dbReference>
<feature type="active site" description="Nucleophile" evidence="5">
    <location>
        <position position="132"/>
    </location>
</feature>
<evidence type="ECO:0000256" key="2">
    <source>
        <dbReference type="ARBA" id="ARBA00022694"/>
    </source>
</evidence>
<dbReference type="GO" id="GO:1990481">
    <property type="term" value="P:mRNA pseudouridine synthesis"/>
    <property type="evidence" value="ECO:0007669"/>
    <property type="project" value="TreeGrafter"/>
</dbReference>
<evidence type="ECO:0000256" key="5">
    <source>
        <dbReference type="PIRSR" id="PIRSR641708-1"/>
    </source>
</evidence>
<evidence type="ECO:0000259" key="8">
    <source>
        <dbReference type="Pfam" id="PF01416"/>
    </source>
</evidence>
<sequence length="461" mass="52570">MSRFNRKRKRQNADKSSQPTVKRQGRPSSADGASSAASEGDYLELTGPRVHVPKPKYAIAFGYVTMFNTMQLLVRYVGSAYHGFQVQGGTQKETVDTVEGRLLEALFAAGAIHEAHRNLLSKLQLSKVSRTDKGVHAACTYMSGRFELSNYSAGEPTVSREDAFVAKLNELLPEDIRCYRALRVTRGFCARSMCSKRKYEYVIPNWLLRQRYVLDDDMKRSAFSELSEKMESHLFSSNHTSSVNHGRSDAWEGTTEERDIDLDLLQDILHDFCGTHDFHNFTPRQKGMENTTKRFIHEIKVEKRSVQGCTEDILSVVIIGQSFVYNQIRKMMSLAYEVYLGTAPRHAIRFSLSKRHVVQTALAPAEGLFLQNPFFEGYNKRCNPPQTPMILYEDVEPMVEQFKTTHVYPAIMESIEGDVWSTWLSRIVQNPFFLENQDFHVSGSESTSNDELMRKTSPHDS</sequence>
<dbReference type="InterPro" id="IPR001406">
    <property type="entry name" value="PsdUridine_synth_TruA"/>
</dbReference>
<evidence type="ECO:0000256" key="1">
    <source>
        <dbReference type="ARBA" id="ARBA00009375"/>
    </source>
</evidence>
<name>A0AAD9GD06_BABDI</name>
<feature type="compositionally biased region" description="Basic and acidic residues" evidence="7">
    <location>
        <begin position="451"/>
        <end position="461"/>
    </location>
</feature>
<dbReference type="FunFam" id="3.30.70.580:FF:000002">
    <property type="entry name" value="tRNA pseudouridine synthase"/>
    <property type="match status" value="1"/>
</dbReference>
<dbReference type="Proteomes" id="UP001195914">
    <property type="component" value="Unassembled WGS sequence"/>
</dbReference>
<dbReference type="Gene3D" id="3.30.70.580">
    <property type="entry name" value="Pseudouridine synthase I, catalytic domain, N-terminal subdomain"/>
    <property type="match status" value="1"/>
</dbReference>
<evidence type="ECO:0000256" key="4">
    <source>
        <dbReference type="ARBA" id="ARBA00036943"/>
    </source>
</evidence>
<feature type="region of interest" description="Disordered" evidence="7">
    <location>
        <begin position="441"/>
        <end position="461"/>
    </location>
</feature>
<feature type="region of interest" description="Disordered" evidence="7">
    <location>
        <begin position="1"/>
        <end position="40"/>
    </location>
</feature>
<dbReference type="EMBL" id="JAHBMH010000044">
    <property type="protein sequence ID" value="KAK1936213.1"/>
    <property type="molecule type" value="Genomic_DNA"/>
</dbReference>
<proteinExistence type="inferred from homology"/>
<dbReference type="InterPro" id="IPR041708">
    <property type="entry name" value="PUS1/PUS2-like"/>
</dbReference>
<evidence type="ECO:0000256" key="3">
    <source>
        <dbReference type="ARBA" id="ARBA00023235"/>
    </source>
</evidence>
<dbReference type="InterPro" id="IPR020097">
    <property type="entry name" value="PsdUridine_synth_TruA_a/b_dom"/>
</dbReference>
<dbReference type="InterPro" id="IPR020095">
    <property type="entry name" value="PsdUridine_synth_TruA_C"/>
</dbReference>